<dbReference type="Pfam" id="PF12937">
    <property type="entry name" value="F-box-like"/>
    <property type="match status" value="1"/>
</dbReference>
<evidence type="ECO:0000259" key="3">
    <source>
        <dbReference type="Pfam" id="PF01167"/>
    </source>
</evidence>
<dbReference type="CDD" id="cd22153">
    <property type="entry name" value="F-box_AtTLP-like"/>
    <property type="match status" value="1"/>
</dbReference>
<dbReference type="Pfam" id="PF01167">
    <property type="entry name" value="Tub"/>
    <property type="match status" value="1"/>
</dbReference>
<comment type="similarity">
    <text evidence="1 2">Belongs to the TUB family.</text>
</comment>
<evidence type="ECO:0000256" key="2">
    <source>
        <dbReference type="RuleBase" id="RU361125"/>
    </source>
</evidence>
<dbReference type="Gene3D" id="3.20.90.10">
    <property type="entry name" value="Tubby Protein, Chain A"/>
    <property type="match status" value="1"/>
</dbReference>
<dbReference type="PANTHER" id="PTHR16517:SF143">
    <property type="entry name" value="TUBBY-LIKE F-BOX PROTEIN"/>
    <property type="match status" value="1"/>
</dbReference>
<dbReference type="SUPFAM" id="SSF81383">
    <property type="entry name" value="F-box domain"/>
    <property type="match status" value="1"/>
</dbReference>
<dbReference type="PRINTS" id="PR01573">
    <property type="entry name" value="SUPERTUBBY"/>
</dbReference>
<dbReference type="OrthoDB" id="8775810at2759"/>
<keyword evidence="6" id="KW-1185">Reference proteome</keyword>
<dbReference type="InterPro" id="IPR036047">
    <property type="entry name" value="F-box-like_dom_sf"/>
</dbReference>
<dbReference type="PROSITE" id="PS01200">
    <property type="entry name" value="TUB_1"/>
    <property type="match status" value="1"/>
</dbReference>
<evidence type="ECO:0000313" key="5">
    <source>
        <dbReference type="EMBL" id="KAF8641939.1"/>
    </source>
</evidence>
<dbReference type="Proteomes" id="UP000636709">
    <property type="component" value="Unassembled WGS sequence"/>
</dbReference>
<dbReference type="InterPro" id="IPR025659">
    <property type="entry name" value="Tubby-like_C"/>
</dbReference>
<dbReference type="InterPro" id="IPR018066">
    <property type="entry name" value="Tubby_C_CS"/>
</dbReference>
<evidence type="ECO:0000259" key="4">
    <source>
        <dbReference type="Pfam" id="PF12937"/>
    </source>
</evidence>
<gene>
    <name evidence="5" type="ORF">HU200_067653</name>
</gene>
<feature type="domain" description="F-box" evidence="4">
    <location>
        <begin position="53"/>
        <end position="97"/>
    </location>
</feature>
<dbReference type="InterPro" id="IPR000007">
    <property type="entry name" value="Tubby_C"/>
</dbReference>
<proteinExistence type="inferred from homology"/>
<sequence length="419" mass="46430">MSFRSIVRDVRDGFGSLSKRGFEVRLLGHRRGKSHGAVHELHDPVPVVQNSCWASLPPELLRDVIERLEASEDTWPSRKNVVVCASVCRTWREMCKDIVKSPEISGKITFPVSLKQAGPRDGTIQCFIKRDKSTQIYYLYLCLSSTVLVENGKFLLSAKRICRPTCTEYIISMNSGNVSRSTNTNTYIGKLRSNFIGTKFVIYDTQPPYNAASATQSGKTSQRFYSKKASTKVSCSRYSIAQVSYELNVLGTRGPRRMNCVMHSIPVSCLEAGGSVPCQPDSIVAHSLGGSFSSVSLSKSSVMDHSMHFSSARFSDVASGLGLGTPLILRNKAPRWHEQLQCWCLNFRGRVTVASVKNFQLVAATQSPVPPPAPDQEKVILQFGKVAKDMFTMDYRYPLSAFQAFAICLSSFDTKLACE</sequence>
<evidence type="ECO:0000256" key="1">
    <source>
        <dbReference type="ARBA" id="ARBA00007129"/>
    </source>
</evidence>
<dbReference type="PANTHER" id="PTHR16517">
    <property type="entry name" value="TUBBY-RELATED"/>
    <property type="match status" value="1"/>
</dbReference>
<dbReference type="InterPro" id="IPR001810">
    <property type="entry name" value="F-box_dom"/>
</dbReference>
<feature type="domain" description="Tubby C-terminal" evidence="3">
    <location>
        <begin position="114"/>
        <end position="414"/>
    </location>
</feature>
<name>A0A834ZZC6_9POAL</name>
<evidence type="ECO:0000313" key="6">
    <source>
        <dbReference type="Proteomes" id="UP000636709"/>
    </source>
</evidence>
<organism evidence="5 6">
    <name type="scientific">Digitaria exilis</name>
    <dbReference type="NCBI Taxonomy" id="1010633"/>
    <lineage>
        <taxon>Eukaryota</taxon>
        <taxon>Viridiplantae</taxon>
        <taxon>Streptophyta</taxon>
        <taxon>Embryophyta</taxon>
        <taxon>Tracheophyta</taxon>
        <taxon>Spermatophyta</taxon>
        <taxon>Magnoliopsida</taxon>
        <taxon>Liliopsida</taxon>
        <taxon>Poales</taxon>
        <taxon>Poaceae</taxon>
        <taxon>PACMAD clade</taxon>
        <taxon>Panicoideae</taxon>
        <taxon>Panicodae</taxon>
        <taxon>Paniceae</taxon>
        <taxon>Anthephorinae</taxon>
        <taxon>Digitaria</taxon>
    </lineage>
</organism>
<dbReference type="SUPFAM" id="SSF54518">
    <property type="entry name" value="Tubby C-terminal domain-like"/>
    <property type="match status" value="1"/>
</dbReference>
<accession>A0A834ZZC6</accession>
<dbReference type="PROSITE" id="PS01201">
    <property type="entry name" value="TUB_2"/>
    <property type="match status" value="1"/>
</dbReference>
<protein>
    <recommendedName>
        <fullName evidence="2">Tubby-like F-box protein</fullName>
    </recommendedName>
</protein>
<reference evidence="5" key="1">
    <citation type="submission" date="2020-07" db="EMBL/GenBank/DDBJ databases">
        <title>Genome sequence and genetic diversity analysis of an under-domesticated orphan crop, white fonio (Digitaria exilis).</title>
        <authorList>
            <person name="Bennetzen J.L."/>
            <person name="Chen S."/>
            <person name="Ma X."/>
            <person name="Wang X."/>
            <person name="Yssel A.E.J."/>
            <person name="Chaluvadi S.R."/>
            <person name="Johnson M."/>
            <person name="Gangashetty P."/>
            <person name="Hamidou F."/>
            <person name="Sanogo M.D."/>
            <person name="Zwaenepoel A."/>
            <person name="Wallace J."/>
            <person name="Van De Peer Y."/>
            <person name="Van Deynze A."/>
        </authorList>
    </citation>
    <scope>NUCLEOTIDE SEQUENCE</scope>
    <source>
        <tissue evidence="5">Leaves</tissue>
    </source>
</reference>
<comment type="caution">
    <text evidence="5">The sequence shown here is derived from an EMBL/GenBank/DDBJ whole genome shotgun (WGS) entry which is preliminary data.</text>
</comment>
<dbReference type="EMBL" id="JACEFO010003304">
    <property type="protein sequence ID" value="KAF8641939.1"/>
    <property type="molecule type" value="Genomic_DNA"/>
</dbReference>
<dbReference type="Gene3D" id="1.20.1280.50">
    <property type="match status" value="1"/>
</dbReference>
<dbReference type="AlphaFoldDB" id="A0A834ZZC6"/>